<evidence type="ECO:0000256" key="2">
    <source>
        <dbReference type="ARBA" id="ARBA00005834"/>
    </source>
</evidence>
<protein>
    <recommendedName>
        <fullName evidence="3">Leptin</fullName>
    </recommendedName>
    <alternativeName>
        <fullName evidence="5">Obesity factor</fullName>
    </alternativeName>
</protein>
<dbReference type="GeneID" id="114508146"/>
<sequence length="184" mass="20729">MCGSFGLQAQEAHLGRKMHCRLLCQFLWLWPYLFCLEALPIHKVQYDTKTLIKTIVTRINDISHTQSISSKQRITGLDFIPGLYPVLTLSRMDQMLAIYQQILTSLPSGNVTQISNDLDNLRDLLHTLASSKSCPFPRARGLKTLEDLDGVLEASLHSAEVVVLSRLQGSLQDMLQELDFSPEC</sequence>
<accession>A0A6J2MVT0</accession>
<dbReference type="PRINTS" id="PR00495">
    <property type="entry name" value="LEPTIN"/>
</dbReference>
<dbReference type="PANTHER" id="PTHR11724:SF1">
    <property type="entry name" value="LEPTIN"/>
    <property type="match status" value="1"/>
</dbReference>
<evidence type="ECO:0000256" key="1">
    <source>
        <dbReference type="ARBA" id="ARBA00004613"/>
    </source>
</evidence>
<keyword evidence="6" id="KW-1015">Disulfide bond</keyword>
<dbReference type="PIRSF" id="PIRSF001837">
    <property type="entry name" value="Leptin"/>
    <property type="match status" value="1"/>
</dbReference>
<reference evidence="8" key="1">
    <citation type="submission" date="2025-08" db="UniProtKB">
        <authorList>
            <consortium name="RefSeq"/>
        </authorList>
    </citation>
    <scope>IDENTIFICATION</scope>
    <source>
        <tissue evidence="8">Muscle</tissue>
    </source>
</reference>
<evidence type="ECO:0000313" key="8">
    <source>
        <dbReference type="RefSeq" id="XP_028381955.2"/>
    </source>
</evidence>
<dbReference type="OrthoDB" id="9872512at2759"/>
<dbReference type="GO" id="GO:0051897">
    <property type="term" value="P:positive regulation of phosphatidylinositol 3-kinase/protein kinase B signal transduction"/>
    <property type="evidence" value="ECO:0007669"/>
    <property type="project" value="TreeGrafter"/>
</dbReference>
<evidence type="ECO:0000256" key="6">
    <source>
        <dbReference type="PIRSR" id="PIRSR001837-1"/>
    </source>
</evidence>
<evidence type="ECO:0000256" key="5">
    <source>
        <dbReference type="ARBA" id="ARBA00030981"/>
    </source>
</evidence>
<dbReference type="CTD" id="3952"/>
<dbReference type="FunCoup" id="A0A6J2MVT0">
    <property type="interactions" value="153"/>
</dbReference>
<dbReference type="InterPro" id="IPR000065">
    <property type="entry name" value="Leptin"/>
</dbReference>
<dbReference type="GO" id="GO:0006112">
    <property type="term" value="P:energy reserve metabolic process"/>
    <property type="evidence" value="ECO:0007669"/>
    <property type="project" value="TreeGrafter"/>
</dbReference>
<dbReference type="SUPFAM" id="SSF47266">
    <property type="entry name" value="4-helical cytokines"/>
    <property type="match status" value="1"/>
</dbReference>
<dbReference type="GO" id="GO:0005615">
    <property type="term" value="C:extracellular space"/>
    <property type="evidence" value="ECO:0007669"/>
    <property type="project" value="TreeGrafter"/>
</dbReference>
<dbReference type="FunFam" id="1.20.1250.10:FF:000008">
    <property type="entry name" value="Leptin"/>
    <property type="match status" value="1"/>
</dbReference>
<dbReference type="Gene3D" id="1.20.1250.10">
    <property type="match status" value="1"/>
</dbReference>
<comment type="subcellular location">
    <subcellularLocation>
        <location evidence="1">Secreted</location>
    </subcellularLocation>
</comment>
<evidence type="ECO:0000256" key="4">
    <source>
        <dbReference type="ARBA" id="ARBA00022525"/>
    </source>
</evidence>
<dbReference type="GO" id="GO:1900745">
    <property type="term" value="P:positive regulation of p38MAPK cascade"/>
    <property type="evidence" value="ECO:0007669"/>
    <property type="project" value="TreeGrafter"/>
</dbReference>
<dbReference type="GO" id="GO:0032868">
    <property type="term" value="P:response to insulin"/>
    <property type="evidence" value="ECO:0007669"/>
    <property type="project" value="TreeGrafter"/>
</dbReference>
<dbReference type="PANTHER" id="PTHR11724">
    <property type="entry name" value="LEPTIN"/>
    <property type="match status" value="1"/>
</dbReference>
<dbReference type="InterPro" id="IPR009079">
    <property type="entry name" value="4_helix_cytokine-like_core"/>
</dbReference>
<dbReference type="GO" id="GO:0046427">
    <property type="term" value="P:positive regulation of receptor signaling pathway via JAK-STAT"/>
    <property type="evidence" value="ECO:0007669"/>
    <property type="project" value="TreeGrafter"/>
</dbReference>
<gene>
    <name evidence="8" type="primary">LOC114508146</name>
</gene>
<dbReference type="AlphaFoldDB" id="A0A6J2MVT0"/>
<keyword evidence="4" id="KW-0964">Secreted</keyword>
<organism evidence="7 8">
    <name type="scientific">Phyllostomus discolor</name>
    <name type="common">pale spear-nosed bat</name>
    <dbReference type="NCBI Taxonomy" id="89673"/>
    <lineage>
        <taxon>Eukaryota</taxon>
        <taxon>Metazoa</taxon>
        <taxon>Chordata</taxon>
        <taxon>Craniata</taxon>
        <taxon>Vertebrata</taxon>
        <taxon>Euteleostomi</taxon>
        <taxon>Mammalia</taxon>
        <taxon>Eutheria</taxon>
        <taxon>Laurasiatheria</taxon>
        <taxon>Chiroptera</taxon>
        <taxon>Yangochiroptera</taxon>
        <taxon>Phyllostomidae</taxon>
        <taxon>Phyllostominae</taxon>
        <taxon>Phyllostomus</taxon>
    </lineage>
</organism>
<evidence type="ECO:0000313" key="7">
    <source>
        <dbReference type="Proteomes" id="UP000504628"/>
    </source>
</evidence>
<dbReference type="GO" id="GO:0051428">
    <property type="term" value="F:peptide hormone receptor binding"/>
    <property type="evidence" value="ECO:0007669"/>
    <property type="project" value="TreeGrafter"/>
</dbReference>
<dbReference type="Proteomes" id="UP000504628">
    <property type="component" value="Chromosome 10"/>
</dbReference>
<evidence type="ECO:0000256" key="3">
    <source>
        <dbReference type="ARBA" id="ARBA00021421"/>
    </source>
</evidence>
<dbReference type="GO" id="GO:0032008">
    <property type="term" value="P:positive regulation of TOR signaling"/>
    <property type="evidence" value="ECO:0007669"/>
    <property type="project" value="TreeGrafter"/>
</dbReference>
<dbReference type="KEGG" id="pdic:114508146"/>
<name>A0A6J2MVT0_9CHIR</name>
<proteinExistence type="inferred from homology"/>
<dbReference type="Pfam" id="PF02024">
    <property type="entry name" value="Leptin"/>
    <property type="match status" value="1"/>
</dbReference>
<dbReference type="GO" id="GO:0005179">
    <property type="term" value="F:hormone activity"/>
    <property type="evidence" value="ECO:0007669"/>
    <property type="project" value="InterPro"/>
</dbReference>
<dbReference type="RefSeq" id="XP_028381955.2">
    <property type="nucleotide sequence ID" value="XM_028526154.2"/>
</dbReference>
<feature type="disulfide bond" evidence="6">
    <location>
        <begin position="134"/>
        <end position="184"/>
    </location>
</feature>
<comment type="similarity">
    <text evidence="2">Belongs to the leptin family.</text>
</comment>
<dbReference type="GO" id="GO:0038108">
    <property type="term" value="P:negative regulation of appetite by leptin-mediated signaling pathway"/>
    <property type="evidence" value="ECO:0007669"/>
    <property type="project" value="TreeGrafter"/>
</dbReference>
<dbReference type="InParanoid" id="A0A6J2MVT0"/>
<dbReference type="GO" id="GO:0006629">
    <property type="term" value="P:lipid metabolic process"/>
    <property type="evidence" value="ECO:0007669"/>
    <property type="project" value="TreeGrafter"/>
</dbReference>
<keyword evidence="7" id="KW-1185">Reference proteome</keyword>